<dbReference type="AlphaFoldDB" id="A0A1I8AN82"/>
<proteinExistence type="predicted"/>
<keyword evidence="1" id="KW-1185">Reference proteome</keyword>
<accession>A0A1I8AN82</accession>
<protein>
    <submittedName>
        <fullName evidence="2">Uncharacterized protein</fullName>
    </submittedName>
</protein>
<dbReference type="WBParaSite" id="L893_g7515.t1">
    <property type="protein sequence ID" value="L893_g7515.t1"/>
    <property type="gene ID" value="L893_g7515"/>
</dbReference>
<evidence type="ECO:0000313" key="1">
    <source>
        <dbReference type="Proteomes" id="UP000095287"/>
    </source>
</evidence>
<name>A0A1I8AN82_9BILA</name>
<organism evidence="1 2">
    <name type="scientific">Steinernema glaseri</name>
    <dbReference type="NCBI Taxonomy" id="37863"/>
    <lineage>
        <taxon>Eukaryota</taxon>
        <taxon>Metazoa</taxon>
        <taxon>Ecdysozoa</taxon>
        <taxon>Nematoda</taxon>
        <taxon>Chromadorea</taxon>
        <taxon>Rhabditida</taxon>
        <taxon>Tylenchina</taxon>
        <taxon>Panagrolaimomorpha</taxon>
        <taxon>Strongyloidoidea</taxon>
        <taxon>Steinernematidae</taxon>
        <taxon>Steinernema</taxon>
    </lineage>
</organism>
<sequence>MRDRFLLSAWARLRISRRETANSTKKPIASTALSSDNRANTSIYWDLCEDAVLRAIFKSERFRTGLLRINRFYVRRNS</sequence>
<evidence type="ECO:0000313" key="2">
    <source>
        <dbReference type="WBParaSite" id="L893_g7515.t1"/>
    </source>
</evidence>
<dbReference type="Proteomes" id="UP000095287">
    <property type="component" value="Unplaced"/>
</dbReference>
<reference evidence="2" key="1">
    <citation type="submission" date="2016-11" db="UniProtKB">
        <authorList>
            <consortium name="WormBaseParasite"/>
        </authorList>
    </citation>
    <scope>IDENTIFICATION</scope>
</reference>